<comment type="similarity">
    <text evidence="2 7">Belongs to the UPF0056 (MarC) family.</text>
</comment>
<sequence>MQRKLMLPIEEYTKIFFGVLAIMGPFSALPIFVNLTVGKSTQEKNQLALHASFAGWIIALCSVWLGNSILNFFNISIPAFKVAGGILLLTLAINMINAKIPGAKQTPEELSEAKISNRDLAIVPLAIPLMMGPGAISTVIVFSHYGKAIGHLFMMSAIVSVLVLYIFISLRAAAYLSAKLGLIGINVISRIMGLILASIAVEFMASGLIQLFPVLAG</sequence>
<dbReference type="InterPro" id="IPR002771">
    <property type="entry name" value="Multi_antbiot-R_MarC"/>
</dbReference>
<dbReference type="PANTHER" id="PTHR33508">
    <property type="entry name" value="UPF0056 MEMBRANE PROTEIN YHCE"/>
    <property type="match status" value="1"/>
</dbReference>
<organism evidence="8 9">
    <name type="scientific">Candidatus Marinarcus aquaticus</name>
    <dbReference type="NCBI Taxonomy" id="2044504"/>
    <lineage>
        <taxon>Bacteria</taxon>
        <taxon>Pseudomonadati</taxon>
        <taxon>Campylobacterota</taxon>
        <taxon>Epsilonproteobacteria</taxon>
        <taxon>Campylobacterales</taxon>
        <taxon>Arcobacteraceae</taxon>
        <taxon>Candidatus Marinarcus</taxon>
    </lineage>
</organism>
<comment type="caution">
    <text evidence="8">The sequence shown here is derived from an EMBL/GenBank/DDBJ whole genome shotgun (WGS) entry which is preliminary data.</text>
</comment>
<evidence type="ECO:0000313" key="8">
    <source>
        <dbReference type="EMBL" id="RXJ60853.1"/>
    </source>
</evidence>
<dbReference type="GO" id="GO:0005886">
    <property type="term" value="C:plasma membrane"/>
    <property type="evidence" value="ECO:0007669"/>
    <property type="project" value="UniProtKB-SubCell"/>
</dbReference>
<dbReference type="Proteomes" id="UP000290657">
    <property type="component" value="Unassembled WGS sequence"/>
</dbReference>
<feature type="transmembrane region" description="Helical" evidence="7">
    <location>
        <begin position="15"/>
        <end position="35"/>
    </location>
</feature>
<accession>A0A4Q0XUM0</accession>
<dbReference type="AlphaFoldDB" id="A0A4Q0XUM0"/>
<name>A0A4Q0XUM0_9BACT</name>
<reference evidence="8 9" key="1">
    <citation type="submission" date="2017-10" db="EMBL/GenBank/DDBJ databases">
        <title>Genomics of the genus Arcobacter.</title>
        <authorList>
            <person name="Perez-Cataluna A."/>
            <person name="Figueras M.J."/>
        </authorList>
    </citation>
    <scope>NUCLEOTIDE SEQUENCE [LARGE SCALE GENOMIC DNA]</scope>
    <source>
        <strain evidence="8 9">CECT 8987</strain>
    </source>
</reference>
<dbReference type="PANTHER" id="PTHR33508:SF1">
    <property type="entry name" value="UPF0056 MEMBRANE PROTEIN YHCE"/>
    <property type="match status" value="1"/>
</dbReference>
<dbReference type="Pfam" id="PF01914">
    <property type="entry name" value="MarC"/>
    <property type="match status" value="1"/>
</dbReference>
<evidence type="ECO:0000256" key="4">
    <source>
        <dbReference type="ARBA" id="ARBA00022692"/>
    </source>
</evidence>
<feature type="transmembrane region" description="Helical" evidence="7">
    <location>
        <begin position="148"/>
        <end position="170"/>
    </location>
</feature>
<feature type="transmembrane region" description="Helical" evidence="7">
    <location>
        <begin position="120"/>
        <end position="142"/>
    </location>
</feature>
<keyword evidence="6 7" id="KW-0472">Membrane</keyword>
<protein>
    <recommendedName>
        <fullName evidence="7">UPF0056 membrane protein</fullName>
    </recommendedName>
</protein>
<evidence type="ECO:0000256" key="3">
    <source>
        <dbReference type="ARBA" id="ARBA00022475"/>
    </source>
</evidence>
<dbReference type="OrthoDB" id="21094at2"/>
<evidence type="ECO:0000256" key="1">
    <source>
        <dbReference type="ARBA" id="ARBA00004651"/>
    </source>
</evidence>
<dbReference type="NCBIfam" id="TIGR00427">
    <property type="entry name" value="NAAT family transporter"/>
    <property type="match status" value="1"/>
</dbReference>
<evidence type="ECO:0000256" key="2">
    <source>
        <dbReference type="ARBA" id="ARBA00009784"/>
    </source>
</evidence>
<comment type="subcellular location">
    <subcellularLocation>
        <location evidence="1 7">Cell membrane</location>
        <topology evidence="1 7">Multi-pass membrane protein</topology>
    </subcellularLocation>
</comment>
<evidence type="ECO:0000256" key="5">
    <source>
        <dbReference type="ARBA" id="ARBA00022989"/>
    </source>
</evidence>
<feature type="transmembrane region" description="Helical" evidence="7">
    <location>
        <begin position="191"/>
        <end position="212"/>
    </location>
</feature>
<keyword evidence="9" id="KW-1185">Reference proteome</keyword>
<gene>
    <name evidence="8" type="ORF">CRV04_02230</name>
</gene>
<feature type="transmembrane region" description="Helical" evidence="7">
    <location>
        <begin position="72"/>
        <end position="96"/>
    </location>
</feature>
<keyword evidence="3" id="KW-1003">Cell membrane</keyword>
<keyword evidence="5 7" id="KW-1133">Transmembrane helix</keyword>
<evidence type="ECO:0000256" key="6">
    <source>
        <dbReference type="ARBA" id="ARBA00023136"/>
    </source>
</evidence>
<evidence type="ECO:0000256" key="7">
    <source>
        <dbReference type="RuleBase" id="RU362048"/>
    </source>
</evidence>
<dbReference type="EMBL" id="PDKN01000001">
    <property type="protein sequence ID" value="RXJ60853.1"/>
    <property type="molecule type" value="Genomic_DNA"/>
</dbReference>
<keyword evidence="4 7" id="KW-0812">Transmembrane</keyword>
<evidence type="ECO:0000313" key="9">
    <source>
        <dbReference type="Proteomes" id="UP000290657"/>
    </source>
</evidence>
<proteinExistence type="inferred from homology"/>
<feature type="transmembrane region" description="Helical" evidence="7">
    <location>
        <begin position="47"/>
        <end position="66"/>
    </location>
</feature>